<proteinExistence type="predicted"/>
<reference evidence="5" key="1">
    <citation type="submission" date="2016-10" db="EMBL/GenBank/DDBJ databases">
        <authorList>
            <person name="Varghese N."/>
        </authorList>
    </citation>
    <scope>NUCLEOTIDE SEQUENCE [LARGE SCALE GENOMIC DNA]</scope>
    <source>
        <strain evidence="5">DSM 45096 / BCRC 16803 / CGMCC 4.1857 / CIP 109030 / JCM 12277 / KCTC 19219 / NBRC 100920 / 33214</strain>
    </source>
</reference>
<dbReference type="RefSeq" id="WP_042443932.1">
    <property type="nucleotide sequence ID" value="NZ_BBPN01000005.1"/>
</dbReference>
<gene>
    <name evidence="4" type="ORF">SAMN05414137_102584</name>
</gene>
<feature type="chain" id="PRO_5010220236" evidence="3">
    <location>
        <begin position="30"/>
        <end position="312"/>
    </location>
</feature>
<dbReference type="InterPro" id="IPR050955">
    <property type="entry name" value="Plant_Biomass_Hydrol_Est"/>
</dbReference>
<evidence type="ECO:0000313" key="4">
    <source>
        <dbReference type="EMBL" id="SEK59789.1"/>
    </source>
</evidence>
<sequence length="312" mass="31782">MSHTPRRLAPALTLALLGLLSLLAGCTHHGPVPGPAPTALPVGSSTGQVVVGGTTRSYRVHRPAALPARAPVVVMLHGGFGSAAQAEQSYGWDQAADAGHFVVVYPDGLDRAWNAGGGCCGTPGRQGTDDVAFVADALAAVERQVPVDTRRVYATGISNGGMMAYRLACDTRLFAAVGVDSGTLLGNCAAPAPVSVLHIHGTADHNIPYLGGPGQGPARIDGPPVPQVVAGWRTTDDCAAPTGTTAGPVTTLLATCPDGRAVELLTIAGAGHQWPGSPDRPVLQRVLGLDTPSRALDATAVFWSFFAAHPAP</sequence>
<dbReference type="Proteomes" id="UP000183015">
    <property type="component" value="Unassembled WGS sequence"/>
</dbReference>
<dbReference type="PANTHER" id="PTHR43037:SF1">
    <property type="entry name" value="BLL1128 PROTEIN"/>
    <property type="match status" value="1"/>
</dbReference>
<evidence type="ECO:0000256" key="2">
    <source>
        <dbReference type="ARBA" id="ARBA00022801"/>
    </source>
</evidence>
<dbReference type="PROSITE" id="PS51257">
    <property type="entry name" value="PROKAR_LIPOPROTEIN"/>
    <property type="match status" value="1"/>
</dbReference>
<dbReference type="SUPFAM" id="SSF53474">
    <property type="entry name" value="alpha/beta-Hydrolases"/>
    <property type="match status" value="1"/>
</dbReference>
<dbReference type="InterPro" id="IPR010126">
    <property type="entry name" value="Esterase_phb"/>
</dbReference>
<dbReference type="InterPro" id="IPR029058">
    <property type="entry name" value="AB_hydrolase_fold"/>
</dbReference>
<dbReference type="Gene3D" id="3.40.50.1820">
    <property type="entry name" value="alpha/beta hydrolase"/>
    <property type="match status" value="1"/>
</dbReference>
<dbReference type="AlphaFoldDB" id="A0A1H7IBD2"/>
<evidence type="ECO:0000313" key="5">
    <source>
        <dbReference type="Proteomes" id="UP000183015"/>
    </source>
</evidence>
<accession>A0A1H7IBD2</accession>
<keyword evidence="2" id="KW-0378">Hydrolase</keyword>
<dbReference type="GO" id="GO:0016787">
    <property type="term" value="F:hydrolase activity"/>
    <property type="evidence" value="ECO:0007669"/>
    <property type="project" value="UniProtKB-KW"/>
</dbReference>
<evidence type="ECO:0000256" key="1">
    <source>
        <dbReference type="ARBA" id="ARBA00022729"/>
    </source>
</evidence>
<dbReference type="Pfam" id="PF10503">
    <property type="entry name" value="Esterase_PHB"/>
    <property type="match status" value="1"/>
</dbReference>
<dbReference type="GO" id="GO:0005576">
    <property type="term" value="C:extracellular region"/>
    <property type="evidence" value="ECO:0007669"/>
    <property type="project" value="InterPro"/>
</dbReference>
<dbReference type="eggNOG" id="COG3509">
    <property type="taxonomic scope" value="Bacteria"/>
</dbReference>
<dbReference type="PANTHER" id="PTHR43037">
    <property type="entry name" value="UNNAMED PRODUCT-RELATED"/>
    <property type="match status" value="1"/>
</dbReference>
<keyword evidence="5" id="KW-1185">Reference proteome</keyword>
<protein>
    <submittedName>
        <fullName evidence="4">Polyhydroxybutyrate depolymerase</fullName>
    </submittedName>
</protein>
<evidence type="ECO:0000256" key="3">
    <source>
        <dbReference type="SAM" id="SignalP"/>
    </source>
</evidence>
<feature type="signal peptide" evidence="3">
    <location>
        <begin position="1"/>
        <end position="29"/>
    </location>
</feature>
<dbReference type="EMBL" id="FOAZ01000002">
    <property type="protein sequence ID" value="SEK59789.1"/>
    <property type="molecule type" value="Genomic_DNA"/>
</dbReference>
<organism evidence="4 5">
    <name type="scientific">Streptacidiphilus jiangxiensis</name>
    <dbReference type="NCBI Taxonomy" id="235985"/>
    <lineage>
        <taxon>Bacteria</taxon>
        <taxon>Bacillati</taxon>
        <taxon>Actinomycetota</taxon>
        <taxon>Actinomycetes</taxon>
        <taxon>Kitasatosporales</taxon>
        <taxon>Streptomycetaceae</taxon>
        <taxon>Streptacidiphilus</taxon>
    </lineage>
</organism>
<dbReference type="STRING" id="235985.SAMN05414137_102584"/>
<keyword evidence="1 3" id="KW-0732">Signal</keyword>
<name>A0A1H7IBD2_STRJI</name>